<dbReference type="PANTHER" id="PTHR28037">
    <property type="entry name" value="ALCOHOL O-ACETYLTRANSFERASE 1-RELATED"/>
    <property type="match status" value="1"/>
</dbReference>
<evidence type="ECO:0000313" key="1">
    <source>
        <dbReference type="EMBL" id="CEG36807.1"/>
    </source>
</evidence>
<evidence type="ECO:0008006" key="3">
    <source>
        <dbReference type="Google" id="ProtNLM"/>
    </source>
</evidence>
<dbReference type="OMA" id="KADHEWE"/>
<sequence length="511" mass="57169">MDPDASAMLAHVVTLRGDIPRLLQHLPQAVFETFNRHPRMRASILPGSVPQKAMICSALTSVSDLASLLTIHDCTVDKEEHTEQENSKNHAVTFTLPQSKWMEFVRDECEKPLNREKCFPFYLVAHVDMSTNAFARLCLFSDHYMSDTTSGFIILRDILQMITTSTKLPKELPLRKSLYEKTHFVNAWMNVIHEAVSKYVIQPLMSFDTSAFAPLLALQTGSQLDFAGLPPSPPNPSFALFARGSEANMLSAVRRCKEHNVSLQGAIIAATLMAFGLVKYNGKLGDCSKSLHLRMDVMNDMRQQMTSDSVKPGLFDSISAQTTGEVPIGLYSTPAHLIFTSSEGIDVHGMSFWDVALKADHEWECAVVGHELKMQSIYVNEVLNAESRTTSELFVANCALSDVTLEFLDCSDANSWPFNDDKSLQVENMHVYSSRPSLSSTSNLSITALSHFNYALMFKLEPNVAHQLFKWIVWCTERIGQYREKDTLAQSADWLASEVELAILDDPSRLT</sequence>
<proteinExistence type="predicted"/>
<accession>A0A0P1A9E2</accession>
<dbReference type="AlphaFoldDB" id="A0A0P1A9E2"/>
<dbReference type="RefSeq" id="XP_024573176.1">
    <property type="nucleotide sequence ID" value="XM_024722062.1"/>
</dbReference>
<dbReference type="PANTHER" id="PTHR28037:SF1">
    <property type="entry name" value="ALCOHOL O-ACETYLTRANSFERASE 1-RELATED"/>
    <property type="match status" value="1"/>
</dbReference>
<name>A0A0P1A9E2_PLAHL</name>
<dbReference type="EMBL" id="CCYD01000252">
    <property type="protein sequence ID" value="CEG36807.1"/>
    <property type="molecule type" value="Genomic_DNA"/>
</dbReference>
<evidence type="ECO:0000313" key="2">
    <source>
        <dbReference type="Proteomes" id="UP000054928"/>
    </source>
</evidence>
<reference evidence="2" key="1">
    <citation type="submission" date="2014-09" db="EMBL/GenBank/DDBJ databases">
        <authorList>
            <person name="Sharma Rahul"/>
            <person name="Thines Marco"/>
        </authorList>
    </citation>
    <scope>NUCLEOTIDE SEQUENCE [LARGE SCALE GENOMIC DNA]</scope>
</reference>
<dbReference type="GeneID" id="36399119"/>
<keyword evidence="2" id="KW-1185">Reference proteome</keyword>
<organism evidence="1 2">
    <name type="scientific">Plasmopara halstedii</name>
    <name type="common">Downy mildew of sunflower</name>
    <dbReference type="NCBI Taxonomy" id="4781"/>
    <lineage>
        <taxon>Eukaryota</taxon>
        <taxon>Sar</taxon>
        <taxon>Stramenopiles</taxon>
        <taxon>Oomycota</taxon>
        <taxon>Peronosporomycetes</taxon>
        <taxon>Peronosporales</taxon>
        <taxon>Peronosporaceae</taxon>
        <taxon>Plasmopara</taxon>
    </lineage>
</organism>
<dbReference type="InterPro" id="IPR052058">
    <property type="entry name" value="Alcohol_O-acetyltransferase"/>
</dbReference>
<dbReference type="Proteomes" id="UP000054928">
    <property type="component" value="Unassembled WGS sequence"/>
</dbReference>
<protein>
    <recommendedName>
        <fullName evidence="3">Condensation domain-containing protein</fullName>
    </recommendedName>
</protein>
<dbReference type="OrthoDB" id="161730at2759"/>